<dbReference type="EMBL" id="JAINDJ010000003">
    <property type="protein sequence ID" value="KAG9451698.1"/>
    <property type="molecule type" value="Genomic_DNA"/>
</dbReference>
<proteinExistence type="inferred from homology"/>
<feature type="compositionally biased region" description="Polar residues" evidence="9">
    <location>
        <begin position="1"/>
        <end position="22"/>
    </location>
</feature>
<dbReference type="InterPro" id="IPR029058">
    <property type="entry name" value="AB_hydrolase_fold"/>
</dbReference>
<dbReference type="SUPFAM" id="SSF53474">
    <property type="entry name" value="alpha/beta-Hydrolases"/>
    <property type="match status" value="1"/>
</dbReference>
<evidence type="ECO:0000259" key="10">
    <source>
        <dbReference type="Pfam" id="PF01764"/>
    </source>
</evidence>
<evidence type="ECO:0000256" key="6">
    <source>
        <dbReference type="ARBA" id="ARBA00022946"/>
    </source>
</evidence>
<comment type="caution">
    <text evidence="11">The sequence shown here is derived from an EMBL/GenBank/DDBJ whole genome shotgun (WGS) entry which is preliminary data.</text>
</comment>
<dbReference type="GO" id="GO:0009507">
    <property type="term" value="C:chloroplast"/>
    <property type="evidence" value="ECO:0007669"/>
    <property type="project" value="UniProtKB-SubCell"/>
</dbReference>
<keyword evidence="7" id="KW-0442">Lipid degradation</keyword>
<evidence type="ECO:0000256" key="8">
    <source>
        <dbReference type="ARBA" id="ARBA00023098"/>
    </source>
</evidence>
<evidence type="ECO:0000256" key="2">
    <source>
        <dbReference type="ARBA" id="ARBA00010701"/>
    </source>
</evidence>
<comment type="subcellular location">
    <subcellularLocation>
        <location evidence="1">Plastid</location>
        <location evidence="1">Chloroplast</location>
    </subcellularLocation>
</comment>
<evidence type="ECO:0000256" key="1">
    <source>
        <dbReference type="ARBA" id="ARBA00004229"/>
    </source>
</evidence>
<comment type="similarity">
    <text evidence="2">Belongs to the AB hydrolase superfamily. Lipase family.</text>
</comment>
<evidence type="ECO:0000256" key="4">
    <source>
        <dbReference type="ARBA" id="ARBA00022640"/>
    </source>
</evidence>
<dbReference type="CDD" id="cd00519">
    <property type="entry name" value="Lipase_3"/>
    <property type="match status" value="1"/>
</dbReference>
<reference evidence="11 12" key="1">
    <citation type="submission" date="2021-07" db="EMBL/GenBank/DDBJ databases">
        <title>The Aristolochia fimbriata genome: insights into angiosperm evolution, floral development and chemical biosynthesis.</title>
        <authorList>
            <person name="Jiao Y."/>
        </authorList>
    </citation>
    <scope>NUCLEOTIDE SEQUENCE [LARGE SCALE GENOMIC DNA]</scope>
    <source>
        <strain evidence="11">IBCAS-2021</strain>
        <tissue evidence="11">Leaf</tissue>
    </source>
</reference>
<dbReference type="AlphaFoldDB" id="A0AAV7EWN2"/>
<dbReference type="Gene3D" id="3.40.50.1820">
    <property type="entry name" value="alpha/beta hydrolase"/>
    <property type="match status" value="1"/>
</dbReference>
<dbReference type="GO" id="GO:0008970">
    <property type="term" value="F:phospholipase A1 activity"/>
    <property type="evidence" value="ECO:0007669"/>
    <property type="project" value="UniProtKB-ARBA"/>
</dbReference>
<dbReference type="InterPro" id="IPR002921">
    <property type="entry name" value="Fungal_lipase-type"/>
</dbReference>
<dbReference type="PANTHER" id="PTHR31403">
    <property type="entry name" value="PHOSPHOLIPASE A1-IBETA2, CHLOROPLASTIC"/>
    <property type="match status" value="1"/>
</dbReference>
<evidence type="ECO:0000256" key="5">
    <source>
        <dbReference type="ARBA" id="ARBA00022801"/>
    </source>
</evidence>
<evidence type="ECO:0000313" key="11">
    <source>
        <dbReference type="EMBL" id="KAG9451698.1"/>
    </source>
</evidence>
<evidence type="ECO:0000313" key="12">
    <source>
        <dbReference type="Proteomes" id="UP000825729"/>
    </source>
</evidence>
<dbReference type="PANTHER" id="PTHR31403:SF51">
    <property type="entry name" value="PHOSPHOLIPASE A1-IGAMMA2, CHLOROPLASTIC"/>
    <property type="match status" value="1"/>
</dbReference>
<sequence length="529" mass="60271">MAAGVSANSAVPSRGNQNTITGGRSVGAAQSLMPAEQRTEQKGYSLKRSPPLKTAYTFTSTNRELEREKDDGAMINMRGGKRRRRLADSWREINGRDDWVGMLDPLDPLLQEELIRYGEMAQSCYDAFDNDPFSKYSGGCKYHPDDFFTLLGIGESARYEVTRYLYATINVQLPNFFRKSPRDDSWTANANWMGYVAVSDDETTRRIGRRDIAVAWRGTATRLDWVADLMNYLVPVSSEGLPSPDRDVKVQSGFINLYTDKVRQEEKKFCTHSARERILAEVYRLAEMYKDEEISITLTGHSLGGALAVLSAYDIAEMGINVATGRRIPICVFPFSGPRVGNSRFKERMEELGVKVLRVVNVRDMVPKVPGVLVNEHVPKFIRRFVEWLPWCYSHVGSVLELDHEDSPYLKDTIDISDFHNMEAHLHLLDGYPGKGQSFSHICKRDPALVNKSSDFLKDHHLVPPYWRQDENKGLERDEKGKWVQPERPMYDEHVPDIHHCLEQINLKAKVGQILQAKKESFADFDQSL</sequence>
<keyword evidence="4" id="KW-0934">Plastid</keyword>
<keyword evidence="12" id="KW-1185">Reference proteome</keyword>
<keyword evidence="8" id="KW-0443">Lipid metabolism</keyword>
<gene>
    <name evidence="11" type="ORF">H6P81_004602</name>
</gene>
<dbReference type="FunFam" id="3.40.50.1820:FF:000065">
    <property type="entry name" value="Phospholipase A1-II 3"/>
    <property type="match status" value="1"/>
</dbReference>
<evidence type="ECO:0000256" key="3">
    <source>
        <dbReference type="ARBA" id="ARBA00022528"/>
    </source>
</evidence>
<keyword evidence="6" id="KW-0809">Transit peptide</keyword>
<dbReference type="Pfam" id="PF01764">
    <property type="entry name" value="Lipase_3"/>
    <property type="match status" value="1"/>
</dbReference>
<feature type="domain" description="Fungal lipase-type" evidence="10">
    <location>
        <begin position="214"/>
        <end position="372"/>
    </location>
</feature>
<name>A0AAV7EWN2_ARIFI</name>
<evidence type="ECO:0000256" key="7">
    <source>
        <dbReference type="ARBA" id="ARBA00022963"/>
    </source>
</evidence>
<keyword evidence="5" id="KW-0378">Hydrolase</keyword>
<protein>
    <recommendedName>
        <fullName evidence="10">Fungal lipase-type domain-containing protein</fullName>
    </recommendedName>
</protein>
<evidence type="ECO:0000256" key="9">
    <source>
        <dbReference type="SAM" id="MobiDB-lite"/>
    </source>
</evidence>
<dbReference type="GO" id="GO:0016042">
    <property type="term" value="P:lipid catabolic process"/>
    <property type="evidence" value="ECO:0007669"/>
    <property type="project" value="UniProtKB-KW"/>
</dbReference>
<dbReference type="Proteomes" id="UP000825729">
    <property type="component" value="Unassembled WGS sequence"/>
</dbReference>
<feature type="region of interest" description="Disordered" evidence="9">
    <location>
        <begin position="1"/>
        <end position="44"/>
    </location>
</feature>
<keyword evidence="3" id="KW-0150">Chloroplast</keyword>
<organism evidence="11 12">
    <name type="scientific">Aristolochia fimbriata</name>
    <name type="common">White veined hardy Dutchman's pipe vine</name>
    <dbReference type="NCBI Taxonomy" id="158543"/>
    <lineage>
        <taxon>Eukaryota</taxon>
        <taxon>Viridiplantae</taxon>
        <taxon>Streptophyta</taxon>
        <taxon>Embryophyta</taxon>
        <taxon>Tracheophyta</taxon>
        <taxon>Spermatophyta</taxon>
        <taxon>Magnoliopsida</taxon>
        <taxon>Magnoliidae</taxon>
        <taxon>Piperales</taxon>
        <taxon>Aristolochiaceae</taxon>
        <taxon>Aristolochia</taxon>
    </lineage>
</organism>
<accession>A0AAV7EWN2</accession>